<comment type="caution">
    <text evidence="3">The sequence shown here is derived from an EMBL/GenBank/DDBJ whole genome shotgun (WGS) entry which is preliminary data.</text>
</comment>
<evidence type="ECO:0000256" key="1">
    <source>
        <dbReference type="SAM" id="MobiDB-lite"/>
    </source>
</evidence>
<dbReference type="EMBL" id="SORO01000004">
    <property type="protein sequence ID" value="TDY67324.1"/>
    <property type="molecule type" value="Genomic_DNA"/>
</dbReference>
<dbReference type="Proteomes" id="UP000294684">
    <property type="component" value="Unassembled WGS sequence"/>
</dbReference>
<dbReference type="AlphaFoldDB" id="A0A4R8MP11"/>
<keyword evidence="4" id="KW-1185">Reference proteome</keyword>
<keyword evidence="2" id="KW-0812">Transmembrane</keyword>
<evidence type="ECO:0000256" key="2">
    <source>
        <dbReference type="SAM" id="Phobius"/>
    </source>
</evidence>
<name>A0A4R8MP11_LEPME</name>
<evidence type="ECO:0000313" key="4">
    <source>
        <dbReference type="Proteomes" id="UP000294684"/>
    </source>
</evidence>
<gene>
    <name evidence="3" type="ORF">CLV96_3745</name>
</gene>
<protein>
    <submittedName>
        <fullName evidence="3">Uncharacterized protein</fullName>
    </submittedName>
</protein>
<organism evidence="3 4">
    <name type="scientific">Leptospira meyeri</name>
    <dbReference type="NCBI Taxonomy" id="29508"/>
    <lineage>
        <taxon>Bacteria</taxon>
        <taxon>Pseudomonadati</taxon>
        <taxon>Spirochaetota</taxon>
        <taxon>Spirochaetia</taxon>
        <taxon>Leptospirales</taxon>
        <taxon>Leptospiraceae</taxon>
        <taxon>Leptospira</taxon>
    </lineage>
</organism>
<feature type="compositionally biased region" description="Acidic residues" evidence="1">
    <location>
        <begin position="77"/>
        <end position="89"/>
    </location>
</feature>
<feature type="region of interest" description="Disordered" evidence="1">
    <location>
        <begin position="70"/>
        <end position="96"/>
    </location>
</feature>
<dbReference type="GeneID" id="79829003"/>
<keyword evidence="2" id="KW-0472">Membrane</keyword>
<dbReference type="STRING" id="1193051.LEP1GSC017_0958"/>
<feature type="transmembrane region" description="Helical" evidence="2">
    <location>
        <begin position="12"/>
        <end position="33"/>
    </location>
</feature>
<accession>A0A4R8MP11</accession>
<dbReference type="OrthoDB" id="314553at2"/>
<dbReference type="RefSeq" id="WP_004786629.1">
    <property type="nucleotide sequence ID" value="NZ_SORO01000004.1"/>
</dbReference>
<keyword evidence="2" id="KW-1133">Transmembrane helix</keyword>
<reference evidence="3 4" key="1">
    <citation type="submission" date="2019-03" db="EMBL/GenBank/DDBJ databases">
        <title>Genomic Encyclopedia of Archaeal and Bacterial Type Strains, Phase II (KMG-II): from individual species to whole genera.</title>
        <authorList>
            <person name="Goeker M."/>
        </authorList>
    </citation>
    <scope>NUCLEOTIDE SEQUENCE [LARGE SCALE GENOMIC DNA]</scope>
    <source>
        <strain evidence="3 4">DSM 21537</strain>
    </source>
</reference>
<evidence type="ECO:0000313" key="3">
    <source>
        <dbReference type="EMBL" id="TDY67324.1"/>
    </source>
</evidence>
<proteinExistence type="predicted"/>
<sequence length="515" mass="60026">MQKEILKLLFEFRFYIALYISVASHITLIIYSFNNADSPYQKILCGPPWIYAQEEEKELTFQMNFGKIGGETGNAETSDDPGEGEEGEAGDGNGFSKGKYNGSQWEELVKDLEGTSSLRKQFKNDYDQINENSGVADSYIKRYRDYEDIIVKDVLPTVKGIRDPFRVDIENAEDNLFVHKERNRIIEEFRKGDESSPPITMRISKEGEVEPKSPLTMPQGDRIRYLDKTLKQKKEKQLDEFISRFMGYDPDKGDLSFFVRDLYYENLQRLAYPFSGDPSYFAIDYFQENLNKEDFLRQMMAALSQNLGTNTGTEILFTIENIYEIQSRALEQYFQAKEYLKLATPEQKQTLRYETLRRMSEKYKKLLTEKKLFAPKDVEEAYSKKRVDILDTLIANTPKGYRLKDGYFEKGRVLWEAGNSRKDSKLQSEAIKTWNRITSLPANGDFLNEKAFETIQLLLRDLGNVSDADRLPLQTKAQIDFILRTRLSESMSRKKEREDKLLWPKIKQKQENGRN</sequence>